<dbReference type="EMBL" id="CAFZ01000449">
    <property type="protein sequence ID" value="CCA75433.1"/>
    <property type="molecule type" value="Genomic_DNA"/>
</dbReference>
<sequence length="191" mass="21768">MSHPIEPEEFYRPLIDGTLNIMVSLGHSNPDLTANGLMASSICQEENVAEPSRDPQITSSYQHIRTGIQEQKWPQTNEPELRDEDGNSIFAKFLTRSADECDYTCRFDGCAKAYSRHDRAITHIRRHFQHRPFICGGSCGVDLCEERFYHKSSLDSHIGCLRVKCDICGRQFLKQNSGRHKRICVPSPSKI</sequence>
<dbReference type="Proteomes" id="UP000007148">
    <property type="component" value="Unassembled WGS sequence"/>
</dbReference>
<evidence type="ECO:0000313" key="3">
    <source>
        <dbReference type="EMBL" id="CCA75433.1"/>
    </source>
</evidence>
<evidence type="ECO:0000259" key="2">
    <source>
        <dbReference type="PROSITE" id="PS50157"/>
    </source>
</evidence>
<dbReference type="InterPro" id="IPR036236">
    <property type="entry name" value="Znf_C2H2_sf"/>
</dbReference>
<dbReference type="HOGENOM" id="CLU_1421923_0_0_1"/>
<accession>G4TVU0</accession>
<dbReference type="PROSITE" id="PS50157">
    <property type="entry name" value="ZINC_FINGER_C2H2_2"/>
    <property type="match status" value="1"/>
</dbReference>
<dbReference type="Gene3D" id="3.30.160.60">
    <property type="entry name" value="Classic Zinc Finger"/>
    <property type="match status" value="1"/>
</dbReference>
<proteinExistence type="predicted"/>
<dbReference type="InParanoid" id="G4TVU0"/>
<protein>
    <recommendedName>
        <fullName evidence="2">C2H2-type domain-containing protein</fullName>
    </recommendedName>
</protein>
<dbReference type="SUPFAM" id="SSF57667">
    <property type="entry name" value="beta-beta-alpha zinc fingers"/>
    <property type="match status" value="1"/>
</dbReference>
<gene>
    <name evidence="3" type="ORF">PIIN_09416</name>
</gene>
<keyword evidence="1" id="KW-0862">Zinc</keyword>
<keyword evidence="1" id="KW-0863">Zinc-finger</keyword>
<comment type="caution">
    <text evidence="3">The sequence shown here is derived from an EMBL/GenBank/DDBJ whole genome shotgun (WGS) entry which is preliminary data.</text>
</comment>
<dbReference type="InterPro" id="IPR013087">
    <property type="entry name" value="Znf_C2H2_type"/>
</dbReference>
<reference evidence="3 4" key="1">
    <citation type="journal article" date="2011" name="PLoS Pathog.">
        <title>Endophytic Life Strategies Decoded by Genome and Transcriptome Analyses of the Mutualistic Root Symbiont Piriformospora indica.</title>
        <authorList>
            <person name="Zuccaro A."/>
            <person name="Lahrmann U."/>
            <person name="Guldener U."/>
            <person name="Langen G."/>
            <person name="Pfiffi S."/>
            <person name="Biedenkopf D."/>
            <person name="Wong P."/>
            <person name="Samans B."/>
            <person name="Grimm C."/>
            <person name="Basiewicz M."/>
            <person name="Murat C."/>
            <person name="Martin F."/>
            <person name="Kogel K.H."/>
        </authorList>
    </citation>
    <scope>NUCLEOTIDE SEQUENCE [LARGE SCALE GENOMIC DNA]</scope>
    <source>
        <strain evidence="3 4">DSM 11827</strain>
    </source>
</reference>
<keyword evidence="4" id="KW-1185">Reference proteome</keyword>
<name>G4TVU0_SERID</name>
<keyword evidence="1" id="KW-0479">Metal-binding</keyword>
<feature type="domain" description="C2H2-type" evidence="2">
    <location>
        <begin position="103"/>
        <end position="132"/>
    </location>
</feature>
<evidence type="ECO:0000256" key="1">
    <source>
        <dbReference type="PROSITE-ProRule" id="PRU00042"/>
    </source>
</evidence>
<dbReference type="AlphaFoldDB" id="G4TVU0"/>
<dbReference type="OrthoDB" id="3267568at2759"/>
<dbReference type="PROSITE" id="PS00028">
    <property type="entry name" value="ZINC_FINGER_C2H2_1"/>
    <property type="match status" value="1"/>
</dbReference>
<evidence type="ECO:0000313" key="4">
    <source>
        <dbReference type="Proteomes" id="UP000007148"/>
    </source>
</evidence>
<organism evidence="3 4">
    <name type="scientific">Serendipita indica (strain DSM 11827)</name>
    <name type="common">Root endophyte fungus</name>
    <name type="synonym">Piriformospora indica</name>
    <dbReference type="NCBI Taxonomy" id="1109443"/>
    <lineage>
        <taxon>Eukaryota</taxon>
        <taxon>Fungi</taxon>
        <taxon>Dikarya</taxon>
        <taxon>Basidiomycota</taxon>
        <taxon>Agaricomycotina</taxon>
        <taxon>Agaricomycetes</taxon>
        <taxon>Sebacinales</taxon>
        <taxon>Serendipitaceae</taxon>
        <taxon>Serendipita</taxon>
    </lineage>
</organism>
<dbReference type="GO" id="GO:0008270">
    <property type="term" value="F:zinc ion binding"/>
    <property type="evidence" value="ECO:0007669"/>
    <property type="project" value="UniProtKB-KW"/>
</dbReference>